<dbReference type="Proteomes" id="UP000663825">
    <property type="component" value="Unassembled WGS sequence"/>
</dbReference>
<dbReference type="SUPFAM" id="SSF56399">
    <property type="entry name" value="ADP-ribosylation"/>
    <property type="match status" value="1"/>
</dbReference>
<dbReference type="AlphaFoldDB" id="A0A820I6E7"/>
<dbReference type="Proteomes" id="UP000663873">
    <property type="component" value="Unassembled WGS sequence"/>
</dbReference>
<dbReference type="Proteomes" id="UP000663851">
    <property type="component" value="Unassembled WGS sequence"/>
</dbReference>
<evidence type="ECO:0000313" key="4">
    <source>
        <dbReference type="EMBL" id="CAF4304256.1"/>
    </source>
</evidence>
<dbReference type="EMBL" id="CAJNXB010003039">
    <property type="protein sequence ID" value="CAF3292227.1"/>
    <property type="molecule type" value="Genomic_DNA"/>
</dbReference>
<sequence length="191" mass="22555">MITHEYDQSEISMNMVPQQAMVTIAIVPNKKQVDELEPSLMYSMLFQEILLEIEDDDTQVVRDLVVCCRGKGTHEYQLKQFQDEYEQKSAIWWYNFEIFLYGMLNRALRLFDTETMMKMGVFVRNLHQQLAQLHKEQFSAYVEKFNVCRAQGLRNKEFQHLLDPQGGLLAFNNFLSTSKEWQQPQSLLSAR</sequence>
<accession>A0A820I6E7</accession>
<reference evidence="4" key="1">
    <citation type="submission" date="2021-02" db="EMBL/GenBank/DDBJ databases">
        <authorList>
            <person name="Nowell W R."/>
        </authorList>
    </citation>
    <scope>NUCLEOTIDE SEQUENCE</scope>
</reference>
<dbReference type="EMBL" id="CAJOBS010000807">
    <property type="protein sequence ID" value="CAF4644864.1"/>
    <property type="molecule type" value="Genomic_DNA"/>
</dbReference>
<organism evidence="4 6">
    <name type="scientific">Rotaria socialis</name>
    <dbReference type="NCBI Taxonomy" id="392032"/>
    <lineage>
        <taxon>Eukaryota</taxon>
        <taxon>Metazoa</taxon>
        <taxon>Spiralia</taxon>
        <taxon>Gnathifera</taxon>
        <taxon>Rotifera</taxon>
        <taxon>Eurotatoria</taxon>
        <taxon>Bdelloidea</taxon>
        <taxon>Philodinida</taxon>
        <taxon>Philodinidae</taxon>
        <taxon>Rotaria</taxon>
    </lineage>
</organism>
<dbReference type="OrthoDB" id="10015262at2759"/>
<dbReference type="EMBL" id="CAJNYD010002447">
    <property type="protein sequence ID" value="CAF3419438.1"/>
    <property type="molecule type" value="Genomic_DNA"/>
</dbReference>
<evidence type="ECO:0000313" key="6">
    <source>
        <dbReference type="Proteomes" id="UP000663873"/>
    </source>
</evidence>
<dbReference type="EMBL" id="CAJOBP010001693">
    <property type="protein sequence ID" value="CAF4304256.1"/>
    <property type="molecule type" value="Genomic_DNA"/>
</dbReference>
<evidence type="ECO:0000313" key="1">
    <source>
        <dbReference type="EMBL" id="CAF3292227.1"/>
    </source>
</evidence>
<dbReference type="EMBL" id="CAJOBO010000344">
    <property type="protein sequence ID" value="CAF4197679.1"/>
    <property type="molecule type" value="Genomic_DNA"/>
</dbReference>
<protein>
    <submittedName>
        <fullName evidence="4">Uncharacterized protein</fullName>
    </submittedName>
</protein>
<evidence type="ECO:0000313" key="3">
    <source>
        <dbReference type="EMBL" id="CAF4197679.1"/>
    </source>
</evidence>
<comment type="caution">
    <text evidence="4">The sequence shown here is derived from an EMBL/GenBank/DDBJ whole genome shotgun (WGS) entry which is preliminary data.</text>
</comment>
<evidence type="ECO:0000313" key="5">
    <source>
        <dbReference type="EMBL" id="CAF4644864.1"/>
    </source>
</evidence>
<dbReference type="Proteomes" id="UP000663833">
    <property type="component" value="Unassembled WGS sequence"/>
</dbReference>
<keyword evidence="6" id="KW-1185">Reference proteome</keyword>
<evidence type="ECO:0000313" key="2">
    <source>
        <dbReference type="EMBL" id="CAF3419438.1"/>
    </source>
</evidence>
<proteinExistence type="predicted"/>
<name>A0A820I6E7_9BILA</name>
<dbReference type="Proteomes" id="UP000663838">
    <property type="component" value="Unassembled WGS sequence"/>
</dbReference>
<gene>
    <name evidence="3" type="ORF">HFQ381_LOCUS7261</name>
    <name evidence="2" type="ORF">LUA448_LOCUS19286</name>
    <name evidence="1" type="ORF">TIS948_LOCUS17621</name>
    <name evidence="5" type="ORF">TOA249_LOCUS13552</name>
    <name evidence="4" type="ORF">UJA718_LOCUS12840</name>
</gene>